<keyword evidence="3" id="KW-1133">Transmembrane helix</keyword>
<sequence>MLGGVVAAVGSLDGISTIPVAISVVITALAAAIITICTINTRGLLYLGVPLSITVSSGKQAAIPAWLNPLPFSPALVAQWLRLSWYYRTWPWRLQQRLVNSSKIDWFDGAGGPREDELLATWDRAAVWREDDGCLPLSALRAWEGMGDPLADAALSSIKDQHHSSPHDLLARIEEASSNSDTPVEASAFAAHTRARRPPRGAGVLPLSWYAARDARQGKEQPQWLTDELARSHDDLIPQDEIEDPALAARHQSEREALQVQEDNERSEADLAEELAEERRLLSLGQDVFYRYSGGILLALLHFSLAGGFASPRLSGILRATGYLVPAARQQRQRDDEELAGDVRGEKQAREDEEKEKEQTKKEGDKAWKRMIETTQWVLDVMETVGSLEAADSFSSSSSSEKSPSMGAGRRASYQVRLLHARVRTRISSLNPSILESNVTPINQADLLGTLLSFSAAPLASLQRMGLSLTQAERDAYLSVWRYVGYLMGVDDRLVRRYLASTDAADRAIWSSVENLFNEETLQANAASGDKALLPPTYQILKGIADRPPFHTSFELHCALTTSLVGGTLSRALGLPKPTLSARLKVTTTYLGMWFTTTFGRYYPRRRWEANRLQISRALLRRLIVWNLGMKRSLYQGHASGEAGMVEIVRDEAAAMKDVRAYQWLMREMIAVFAIAGLGSVAAGLWMLMPASL</sequence>
<dbReference type="EMBL" id="KZ819662">
    <property type="protein sequence ID" value="PWN30188.1"/>
    <property type="molecule type" value="Genomic_DNA"/>
</dbReference>
<dbReference type="OrthoDB" id="6361347at2759"/>
<feature type="region of interest" description="Disordered" evidence="2">
    <location>
        <begin position="392"/>
        <end position="411"/>
    </location>
</feature>
<dbReference type="PANTHER" id="PTHR37539">
    <property type="entry name" value="SECRETED PROTEIN-RELATED"/>
    <property type="match status" value="1"/>
</dbReference>
<evidence type="ECO:0000256" key="1">
    <source>
        <dbReference type="SAM" id="Coils"/>
    </source>
</evidence>
<dbReference type="RefSeq" id="XP_025364800.1">
    <property type="nucleotide sequence ID" value="XM_025504967.1"/>
</dbReference>
<organism evidence="5 6">
    <name type="scientific">Jaminaea rosea</name>
    <dbReference type="NCBI Taxonomy" id="1569628"/>
    <lineage>
        <taxon>Eukaryota</taxon>
        <taxon>Fungi</taxon>
        <taxon>Dikarya</taxon>
        <taxon>Basidiomycota</taxon>
        <taxon>Ustilaginomycotina</taxon>
        <taxon>Exobasidiomycetes</taxon>
        <taxon>Microstromatales</taxon>
        <taxon>Microstromatales incertae sedis</taxon>
        <taxon>Jaminaea</taxon>
    </lineage>
</organism>
<feature type="transmembrane region" description="Helical" evidence="3">
    <location>
        <begin position="670"/>
        <end position="689"/>
    </location>
</feature>
<feature type="coiled-coil region" evidence="1">
    <location>
        <begin position="248"/>
        <end position="277"/>
    </location>
</feature>
<dbReference type="Pfam" id="PF09995">
    <property type="entry name" value="MPAB_Lcp_cat"/>
    <property type="match status" value="1"/>
</dbReference>
<feature type="compositionally biased region" description="Basic and acidic residues" evidence="2">
    <location>
        <begin position="341"/>
        <end position="366"/>
    </location>
</feature>
<evidence type="ECO:0000313" key="5">
    <source>
        <dbReference type="EMBL" id="PWN30188.1"/>
    </source>
</evidence>
<keyword evidence="3" id="KW-0472">Membrane</keyword>
<dbReference type="AlphaFoldDB" id="A0A316UZJ8"/>
<gene>
    <name evidence="5" type="ORF">BDZ90DRAFT_229209</name>
</gene>
<reference evidence="5 6" key="1">
    <citation type="journal article" date="2018" name="Mol. Biol. Evol.">
        <title>Broad Genomic Sampling Reveals a Smut Pathogenic Ancestry of the Fungal Clade Ustilaginomycotina.</title>
        <authorList>
            <person name="Kijpornyongpan T."/>
            <person name="Mondo S.J."/>
            <person name="Barry K."/>
            <person name="Sandor L."/>
            <person name="Lee J."/>
            <person name="Lipzen A."/>
            <person name="Pangilinan J."/>
            <person name="LaButti K."/>
            <person name="Hainaut M."/>
            <person name="Henrissat B."/>
            <person name="Grigoriev I.V."/>
            <person name="Spatafora J.W."/>
            <person name="Aime M.C."/>
        </authorList>
    </citation>
    <scope>NUCLEOTIDE SEQUENCE [LARGE SCALE GENOMIC DNA]</scope>
    <source>
        <strain evidence="5 6">MCA 5214</strain>
    </source>
</reference>
<evidence type="ECO:0000313" key="6">
    <source>
        <dbReference type="Proteomes" id="UP000245884"/>
    </source>
</evidence>
<feature type="domain" description="ER-bound oxygenase mpaB/mpaB'/Rubber oxygenase catalytic" evidence="4">
    <location>
        <begin position="365"/>
        <end position="585"/>
    </location>
</feature>
<dbReference type="InterPro" id="IPR018713">
    <property type="entry name" value="MPAB/Lcp_cat_dom"/>
</dbReference>
<evidence type="ECO:0000256" key="2">
    <source>
        <dbReference type="SAM" id="MobiDB-lite"/>
    </source>
</evidence>
<dbReference type="InterPro" id="IPR037473">
    <property type="entry name" value="Lcp-like"/>
</dbReference>
<dbReference type="GeneID" id="37026790"/>
<accession>A0A316UZJ8</accession>
<evidence type="ECO:0000256" key="3">
    <source>
        <dbReference type="SAM" id="Phobius"/>
    </source>
</evidence>
<keyword evidence="6" id="KW-1185">Reference proteome</keyword>
<dbReference type="STRING" id="1569628.A0A316UZJ8"/>
<proteinExistence type="predicted"/>
<keyword evidence="1" id="KW-0175">Coiled coil</keyword>
<feature type="compositionally biased region" description="Low complexity" evidence="2">
    <location>
        <begin position="393"/>
        <end position="405"/>
    </location>
</feature>
<feature type="transmembrane region" description="Helical" evidence="3">
    <location>
        <begin position="289"/>
        <end position="310"/>
    </location>
</feature>
<dbReference type="Proteomes" id="UP000245884">
    <property type="component" value="Unassembled WGS sequence"/>
</dbReference>
<dbReference type="PANTHER" id="PTHR37539:SF1">
    <property type="entry name" value="ER-BOUND OXYGENASE MPAB_MPAB'_RUBBER OXYGENASE CATALYTIC DOMAIN-CONTAINING PROTEIN"/>
    <property type="match status" value="1"/>
</dbReference>
<feature type="region of interest" description="Disordered" evidence="2">
    <location>
        <begin position="328"/>
        <end position="366"/>
    </location>
</feature>
<keyword evidence="3" id="KW-0812">Transmembrane</keyword>
<evidence type="ECO:0000259" key="4">
    <source>
        <dbReference type="Pfam" id="PF09995"/>
    </source>
</evidence>
<protein>
    <recommendedName>
        <fullName evidence="4">ER-bound oxygenase mpaB/mpaB'/Rubber oxygenase catalytic domain-containing protein</fullName>
    </recommendedName>
</protein>
<dbReference type="GO" id="GO:0016491">
    <property type="term" value="F:oxidoreductase activity"/>
    <property type="evidence" value="ECO:0007669"/>
    <property type="project" value="InterPro"/>
</dbReference>
<name>A0A316UZJ8_9BASI</name>